<evidence type="ECO:0000256" key="2">
    <source>
        <dbReference type="ARBA" id="ARBA00008814"/>
    </source>
</evidence>
<gene>
    <name evidence="8" type="ORF">SAMN04488539_1608</name>
</gene>
<proteinExistence type="inferred from homology"/>
<dbReference type="PANTHER" id="PTHR30532:SF24">
    <property type="entry name" value="FERRIC ENTEROBACTIN-BINDING PERIPLASMIC PROTEIN FEPB"/>
    <property type="match status" value="1"/>
</dbReference>
<dbReference type="STRING" id="1203190.GCA_000312345_01587"/>
<keyword evidence="3" id="KW-0813">Transport</keyword>
<dbReference type="Proteomes" id="UP000182237">
    <property type="component" value="Chromosome I"/>
</dbReference>
<evidence type="ECO:0000256" key="5">
    <source>
        <dbReference type="SAM" id="MobiDB-lite"/>
    </source>
</evidence>
<evidence type="ECO:0000256" key="3">
    <source>
        <dbReference type="ARBA" id="ARBA00022448"/>
    </source>
</evidence>
<dbReference type="EMBL" id="LT629765">
    <property type="protein sequence ID" value="SDS40373.1"/>
    <property type="molecule type" value="Genomic_DNA"/>
</dbReference>
<dbReference type="AlphaFoldDB" id="A0A1H1RXH3"/>
<evidence type="ECO:0000256" key="6">
    <source>
        <dbReference type="SAM" id="SignalP"/>
    </source>
</evidence>
<sequence>MTSDTIQEAPRQAGLRRALAPLVVLALALSSTACGSSADDRPTSGQQPGSFPISVTHAHGETSIPSTPERVVVLGGSAEDAVAALGVVPVAVPEEYGTQDGYTDWFREYVTVELGAELPPVLSPGKDGVYDPEEILSYAPDLIFAPYSGITEADYQQLSDIAPTIAYARTPWTYGSWSDIVELAGTALGRPDQAAELISRTQAAVDSARDAHPQLEGRSFIFGEWLEDGSSDLAVYSPDDPRPTLLREFGMIDDPSVAQEVGSFGEDYYGSVSLERLDALTTDVFIGWSNSREKIAQTLAHPLMSRWAPIAEGRYYYLEDPELLMAVTTPSVLSVPWAIQQGFLDDITSALEGDAVVRTGDE</sequence>
<dbReference type="PANTHER" id="PTHR30532">
    <property type="entry name" value="IRON III DICITRATE-BINDING PERIPLASMIC PROTEIN"/>
    <property type="match status" value="1"/>
</dbReference>
<dbReference type="Pfam" id="PF01497">
    <property type="entry name" value="Peripla_BP_2"/>
    <property type="match status" value="1"/>
</dbReference>
<dbReference type="RefSeq" id="WP_155860846.1">
    <property type="nucleotide sequence ID" value="NZ_LT629765.1"/>
</dbReference>
<evidence type="ECO:0000313" key="8">
    <source>
        <dbReference type="EMBL" id="SDS40373.1"/>
    </source>
</evidence>
<dbReference type="GO" id="GO:0030288">
    <property type="term" value="C:outer membrane-bounded periplasmic space"/>
    <property type="evidence" value="ECO:0007669"/>
    <property type="project" value="TreeGrafter"/>
</dbReference>
<dbReference type="SUPFAM" id="SSF53807">
    <property type="entry name" value="Helical backbone' metal receptor"/>
    <property type="match status" value="1"/>
</dbReference>
<evidence type="ECO:0000259" key="7">
    <source>
        <dbReference type="PROSITE" id="PS50983"/>
    </source>
</evidence>
<protein>
    <submittedName>
        <fullName evidence="8">Iron complex transport system substrate-binding protein</fullName>
    </submittedName>
</protein>
<feature type="chain" id="PRO_5038642244" evidence="6">
    <location>
        <begin position="34"/>
        <end position="362"/>
    </location>
</feature>
<evidence type="ECO:0000256" key="1">
    <source>
        <dbReference type="ARBA" id="ARBA00004196"/>
    </source>
</evidence>
<keyword evidence="9" id="KW-1185">Reference proteome</keyword>
<dbReference type="PROSITE" id="PS50983">
    <property type="entry name" value="FE_B12_PBP"/>
    <property type="match status" value="1"/>
</dbReference>
<dbReference type="InterPro" id="IPR002491">
    <property type="entry name" value="ABC_transptr_periplasmic_BD"/>
</dbReference>
<reference evidence="8 9" key="1">
    <citation type="submission" date="2016-10" db="EMBL/GenBank/DDBJ databases">
        <authorList>
            <person name="de Groot N.N."/>
        </authorList>
    </citation>
    <scope>NUCLEOTIDE SEQUENCE [LARGE SCALE GENOMIC DNA]</scope>
    <source>
        <strain evidence="8 9">DSM 45434</strain>
    </source>
</reference>
<dbReference type="GO" id="GO:1901678">
    <property type="term" value="P:iron coordination entity transport"/>
    <property type="evidence" value="ECO:0007669"/>
    <property type="project" value="UniProtKB-ARBA"/>
</dbReference>
<dbReference type="InterPro" id="IPR051313">
    <property type="entry name" value="Bact_iron-sidero_bind"/>
</dbReference>
<dbReference type="eggNOG" id="COG0614">
    <property type="taxonomic scope" value="Bacteria"/>
</dbReference>
<organism evidence="8 9">
    <name type="scientific">Corynebacterium timonense</name>
    <dbReference type="NCBI Taxonomy" id="441500"/>
    <lineage>
        <taxon>Bacteria</taxon>
        <taxon>Bacillati</taxon>
        <taxon>Actinomycetota</taxon>
        <taxon>Actinomycetes</taxon>
        <taxon>Mycobacteriales</taxon>
        <taxon>Corynebacteriaceae</taxon>
        <taxon>Corynebacterium</taxon>
    </lineage>
</organism>
<feature type="domain" description="Fe/B12 periplasmic-binding" evidence="7">
    <location>
        <begin position="70"/>
        <end position="355"/>
    </location>
</feature>
<evidence type="ECO:0000313" key="9">
    <source>
        <dbReference type="Proteomes" id="UP000182237"/>
    </source>
</evidence>
<comment type="similarity">
    <text evidence="2">Belongs to the bacterial solute-binding protein 8 family.</text>
</comment>
<feature type="signal peptide" evidence="6">
    <location>
        <begin position="1"/>
        <end position="33"/>
    </location>
</feature>
<comment type="subcellular location">
    <subcellularLocation>
        <location evidence="1">Cell envelope</location>
    </subcellularLocation>
</comment>
<name>A0A1H1RXH3_9CORY</name>
<dbReference type="OrthoDB" id="1846031at2"/>
<evidence type="ECO:0000256" key="4">
    <source>
        <dbReference type="ARBA" id="ARBA00022729"/>
    </source>
</evidence>
<accession>A0A1H1RXH3</accession>
<keyword evidence="4 6" id="KW-0732">Signal</keyword>
<feature type="region of interest" description="Disordered" evidence="5">
    <location>
        <begin position="35"/>
        <end position="64"/>
    </location>
</feature>
<dbReference type="Gene3D" id="3.40.50.1980">
    <property type="entry name" value="Nitrogenase molybdenum iron protein domain"/>
    <property type="match status" value="2"/>
</dbReference>